<dbReference type="EMBL" id="JAHDYS010000003">
    <property type="protein sequence ID" value="MBT1070843.1"/>
    <property type="molecule type" value="Genomic_DNA"/>
</dbReference>
<dbReference type="SUPFAM" id="SSF53756">
    <property type="entry name" value="UDP-Glycosyltransferase/glycogen phosphorylase"/>
    <property type="match status" value="1"/>
</dbReference>
<dbReference type="PANTHER" id="PTHR12526:SF600">
    <property type="entry name" value="GLYCOSYL TRANSFERASE GROUP 1"/>
    <property type="match status" value="1"/>
</dbReference>
<protein>
    <submittedName>
        <fullName evidence="1">Glycosyltransferase</fullName>
        <ecNumber evidence="1">2.4.-.-</ecNumber>
    </submittedName>
</protein>
<evidence type="ECO:0000313" key="1">
    <source>
        <dbReference type="EMBL" id="MBT1070843.1"/>
    </source>
</evidence>
<comment type="caution">
    <text evidence="1">The sequence shown here is derived from an EMBL/GenBank/DDBJ whole genome shotgun (WGS) entry which is preliminary data.</text>
</comment>
<proteinExistence type="predicted"/>
<evidence type="ECO:0000313" key="2">
    <source>
        <dbReference type="Proteomes" id="UP000784128"/>
    </source>
</evidence>
<dbReference type="Gene3D" id="3.40.50.2000">
    <property type="entry name" value="Glycogen Phosphorylase B"/>
    <property type="match status" value="1"/>
</dbReference>
<gene>
    <name evidence="1" type="ORF">KJB30_03525</name>
</gene>
<dbReference type="GO" id="GO:0016757">
    <property type="term" value="F:glycosyltransferase activity"/>
    <property type="evidence" value="ECO:0007669"/>
    <property type="project" value="UniProtKB-KW"/>
</dbReference>
<organism evidence="1 2">
    <name type="scientific">Pelotalea chapellei</name>
    <dbReference type="NCBI Taxonomy" id="44671"/>
    <lineage>
        <taxon>Bacteria</taxon>
        <taxon>Pseudomonadati</taxon>
        <taxon>Thermodesulfobacteriota</taxon>
        <taxon>Desulfuromonadia</taxon>
        <taxon>Geobacterales</taxon>
        <taxon>Geobacteraceae</taxon>
        <taxon>Pelotalea</taxon>
    </lineage>
</organism>
<sequence length="403" mass="45095">MNSIQPEEIREKILIISPTVPRPDMNSGDVRLFAMLGILAKKYELYFFAKGVGAGDSGHIAALEQLGIKVFIEELSLKRLLRNEIFKLAILEFYMIAEYYLDRIRILQPECRVVIDSVDVHFLRLKLKHELSGAPEDNEEYLSTRERELAMYRGADAVITVTADDAASLRTVDPKINCEIVSNIHQICLCDDPFIPDTLIFVGGFLHEPNVDAMLHFCEDILPLIRQRKPEITLTIVGSNPPPRIRSLANDYITVTGYVPETTPYLHRSHISIAPLRFGAGMKGKIGEAMAHGVPVVSTPVGVQGMGLTNGKNILVAESPQAFANAVIELLENPHLHADIRRNAVQTIEERYTSAQVGQSMLDAVERISRIPAKKMKIREKLAFMNGYINRRIRTGLSACRTQ</sequence>
<dbReference type="PANTHER" id="PTHR12526">
    <property type="entry name" value="GLYCOSYLTRANSFERASE"/>
    <property type="match status" value="1"/>
</dbReference>
<dbReference type="Proteomes" id="UP000784128">
    <property type="component" value="Unassembled WGS sequence"/>
</dbReference>
<dbReference type="CDD" id="cd03801">
    <property type="entry name" value="GT4_PimA-like"/>
    <property type="match status" value="1"/>
</dbReference>
<reference evidence="1 2" key="1">
    <citation type="submission" date="2021-05" db="EMBL/GenBank/DDBJ databases">
        <title>The draft genome of Geobacter chapellei DSM 13688.</title>
        <authorList>
            <person name="Xu Z."/>
            <person name="Masuda Y."/>
            <person name="Itoh H."/>
            <person name="Senoo K."/>
        </authorList>
    </citation>
    <scope>NUCLEOTIDE SEQUENCE [LARGE SCALE GENOMIC DNA]</scope>
    <source>
        <strain evidence="1 2">DSM 13688</strain>
    </source>
</reference>
<keyword evidence="1" id="KW-0808">Transferase</keyword>
<keyword evidence="1" id="KW-0328">Glycosyltransferase</keyword>
<dbReference type="EC" id="2.4.-.-" evidence="1"/>
<name>A0ABS5U591_9BACT</name>
<accession>A0ABS5U591</accession>
<dbReference type="Pfam" id="PF13692">
    <property type="entry name" value="Glyco_trans_1_4"/>
    <property type="match status" value="1"/>
</dbReference>
<keyword evidence="2" id="KW-1185">Reference proteome</keyword>
<dbReference type="RefSeq" id="WP_214296563.1">
    <property type="nucleotide sequence ID" value="NZ_JAHDYS010000003.1"/>
</dbReference>